<dbReference type="Pfam" id="PF14009">
    <property type="entry name" value="PADRE"/>
    <property type="match status" value="1"/>
</dbReference>
<dbReference type="InterPro" id="IPR025322">
    <property type="entry name" value="PADRE_dom"/>
</dbReference>
<name>A0AAN8UND4_9MAGN</name>
<gene>
    <name evidence="1" type="ORF">RJ641_023168</name>
</gene>
<dbReference type="EMBL" id="JBAMMX010000027">
    <property type="protein sequence ID" value="KAK6913567.1"/>
    <property type="molecule type" value="Genomic_DNA"/>
</dbReference>
<organism evidence="1 2">
    <name type="scientific">Dillenia turbinata</name>
    <dbReference type="NCBI Taxonomy" id="194707"/>
    <lineage>
        <taxon>Eukaryota</taxon>
        <taxon>Viridiplantae</taxon>
        <taxon>Streptophyta</taxon>
        <taxon>Embryophyta</taxon>
        <taxon>Tracheophyta</taxon>
        <taxon>Spermatophyta</taxon>
        <taxon>Magnoliopsida</taxon>
        <taxon>eudicotyledons</taxon>
        <taxon>Gunneridae</taxon>
        <taxon>Pentapetalae</taxon>
        <taxon>Dilleniales</taxon>
        <taxon>Dilleniaceae</taxon>
        <taxon>Dillenia</taxon>
    </lineage>
</organism>
<accession>A0AAN8UND4</accession>
<comment type="caution">
    <text evidence="1">The sequence shown here is derived from an EMBL/GenBank/DDBJ whole genome shotgun (WGS) entry which is preliminary data.</text>
</comment>
<evidence type="ECO:0000313" key="2">
    <source>
        <dbReference type="Proteomes" id="UP001370490"/>
    </source>
</evidence>
<dbReference type="PANTHER" id="PTHR33148:SF6">
    <property type="entry name" value="DUF4228 DOMAIN-CONTAINING PROTEIN"/>
    <property type="match status" value="1"/>
</dbReference>
<dbReference type="Proteomes" id="UP001370490">
    <property type="component" value="Unassembled WGS sequence"/>
</dbReference>
<sequence length="185" mass="20506">MGNSMVGRRQAKVMMINGETFKLKTPSRVWDVIKDHPGHVLLESGAVKRFGIRAQPMEPQEELKPKRVYFLVELPKFPGEKVHRRVQSGVHMSAIDRLECLMLSRKSISDLTMTRSSVAFPGDMGSGHGPVRVRMRLPKAQVDKLIEESKDEKEVAEKIMDLYFANPGGSSQAISSSGGESSVVA</sequence>
<proteinExistence type="predicted"/>
<dbReference type="PANTHER" id="PTHR33148">
    <property type="entry name" value="PLASTID MOVEMENT IMPAIRED PROTEIN-RELATED"/>
    <property type="match status" value="1"/>
</dbReference>
<dbReference type="AlphaFoldDB" id="A0AAN8UND4"/>
<evidence type="ECO:0000313" key="1">
    <source>
        <dbReference type="EMBL" id="KAK6913567.1"/>
    </source>
</evidence>
<protein>
    <submittedName>
        <fullName evidence="1">PADRE domain</fullName>
    </submittedName>
</protein>
<keyword evidence="2" id="KW-1185">Reference proteome</keyword>
<reference evidence="1 2" key="1">
    <citation type="submission" date="2023-12" db="EMBL/GenBank/DDBJ databases">
        <title>A high-quality genome assembly for Dillenia turbinata (Dilleniales).</title>
        <authorList>
            <person name="Chanderbali A."/>
        </authorList>
    </citation>
    <scope>NUCLEOTIDE SEQUENCE [LARGE SCALE GENOMIC DNA]</scope>
    <source>
        <strain evidence="1">LSX21</strain>
        <tissue evidence="1">Leaf</tissue>
    </source>
</reference>